<dbReference type="InterPro" id="IPR005031">
    <property type="entry name" value="COQ10_START"/>
</dbReference>
<comment type="caution">
    <text evidence="3">The sequence shown here is derived from an EMBL/GenBank/DDBJ whole genome shotgun (WGS) entry which is preliminary data.</text>
</comment>
<dbReference type="SUPFAM" id="SSF55961">
    <property type="entry name" value="Bet v1-like"/>
    <property type="match status" value="1"/>
</dbReference>
<proteinExistence type="predicted"/>
<evidence type="ECO:0000256" key="1">
    <source>
        <dbReference type="SAM" id="SignalP"/>
    </source>
</evidence>
<dbReference type="InterPro" id="IPR023393">
    <property type="entry name" value="START-like_dom_sf"/>
</dbReference>
<dbReference type="AlphaFoldDB" id="A0AAD7XNM2"/>
<evidence type="ECO:0000259" key="2">
    <source>
        <dbReference type="Pfam" id="PF03364"/>
    </source>
</evidence>
<keyword evidence="1" id="KW-0732">Signal</keyword>
<reference evidence="3" key="1">
    <citation type="submission" date="2023-01" db="EMBL/GenBank/DDBJ databases">
        <title>Metagenome sequencing of chrysophaentin producing Chrysophaeum taylorii.</title>
        <authorList>
            <person name="Davison J."/>
            <person name="Bewley C."/>
        </authorList>
    </citation>
    <scope>NUCLEOTIDE SEQUENCE</scope>
    <source>
        <strain evidence="3">NIES-1699</strain>
    </source>
</reference>
<sequence length="209" mass="23029">MALVVVVLAVAVHGFVSVPPARLPTSLNVAERIAPQSLLSLEEEIRLGRYGSVERQRRRGRVGEAFIVVDSALPPDEIWRNLVDVEGWTRLMRGVRSATVRERRRDGTLRAGFQITKLRLPANIILRAPQAGYVRFQLDNQCTNLAVDGLEGYWHVAPSPNADSLTRVCLAATVSACRIVPNAAIDYVASKALRRATAWLRAPDDDLAV</sequence>
<dbReference type="Gene3D" id="3.30.530.20">
    <property type="match status" value="1"/>
</dbReference>
<evidence type="ECO:0000313" key="3">
    <source>
        <dbReference type="EMBL" id="KAJ8609634.1"/>
    </source>
</evidence>
<feature type="chain" id="PRO_5042057398" description="Coenzyme Q-binding protein COQ10 START domain-containing protein" evidence="1">
    <location>
        <begin position="18"/>
        <end position="209"/>
    </location>
</feature>
<keyword evidence="4" id="KW-1185">Reference proteome</keyword>
<feature type="domain" description="Coenzyme Q-binding protein COQ10 START" evidence="2">
    <location>
        <begin position="73"/>
        <end position="195"/>
    </location>
</feature>
<accession>A0AAD7XNM2</accession>
<evidence type="ECO:0000313" key="4">
    <source>
        <dbReference type="Proteomes" id="UP001230188"/>
    </source>
</evidence>
<organism evidence="3 4">
    <name type="scientific">Chrysophaeum taylorii</name>
    <dbReference type="NCBI Taxonomy" id="2483200"/>
    <lineage>
        <taxon>Eukaryota</taxon>
        <taxon>Sar</taxon>
        <taxon>Stramenopiles</taxon>
        <taxon>Ochrophyta</taxon>
        <taxon>Pelagophyceae</taxon>
        <taxon>Pelagomonadales</taxon>
        <taxon>Pelagomonadaceae</taxon>
        <taxon>Chrysophaeum</taxon>
    </lineage>
</organism>
<dbReference type="Pfam" id="PF03364">
    <property type="entry name" value="Polyketide_cyc"/>
    <property type="match status" value="1"/>
</dbReference>
<protein>
    <recommendedName>
        <fullName evidence="2">Coenzyme Q-binding protein COQ10 START domain-containing protein</fullName>
    </recommendedName>
</protein>
<feature type="signal peptide" evidence="1">
    <location>
        <begin position="1"/>
        <end position="17"/>
    </location>
</feature>
<name>A0AAD7XNM2_9STRA</name>
<dbReference type="Proteomes" id="UP001230188">
    <property type="component" value="Unassembled WGS sequence"/>
</dbReference>
<dbReference type="EMBL" id="JAQMWT010000136">
    <property type="protein sequence ID" value="KAJ8609634.1"/>
    <property type="molecule type" value="Genomic_DNA"/>
</dbReference>
<gene>
    <name evidence="3" type="ORF">CTAYLR_006271</name>
</gene>